<accession>A0A6S7HDI3</accession>
<dbReference type="Proteomes" id="UP001152795">
    <property type="component" value="Unassembled WGS sequence"/>
</dbReference>
<dbReference type="AlphaFoldDB" id="A0A6S7HDI3"/>
<name>A0A6S7HDI3_PARCT</name>
<protein>
    <submittedName>
        <fullName evidence="1">Uncharacterized protein</fullName>
    </submittedName>
</protein>
<proteinExistence type="predicted"/>
<evidence type="ECO:0000313" key="2">
    <source>
        <dbReference type="Proteomes" id="UP001152795"/>
    </source>
</evidence>
<sequence length="101" mass="11596">MGSRLLLVFSIAVILMLLGDFTSGQIRCSPFPCKKKRNYLTKGFRKLDRHNGANTDITYNDDVTFSGKRKMYLTAAERLEKLRSIIHHYTLGANENENENK</sequence>
<comment type="caution">
    <text evidence="1">The sequence shown here is derived from an EMBL/GenBank/DDBJ whole genome shotgun (WGS) entry which is preliminary data.</text>
</comment>
<evidence type="ECO:0000313" key="1">
    <source>
        <dbReference type="EMBL" id="CAB4001100.1"/>
    </source>
</evidence>
<keyword evidence="2" id="KW-1185">Reference proteome</keyword>
<reference evidence="1" key="1">
    <citation type="submission" date="2020-04" db="EMBL/GenBank/DDBJ databases">
        <authorList>
            <person name="Alioto T."/>
            <person name="Alioto T."/>
            <person name="Gomez Garrido J."/>
        </authorList>
    </citation>
    <scope>NUCLEOTIDE SEQUENCE</scope>
    <source>
        <strain evidence="1">A484AB</strain>
    </source>
</reference>
<gene>
    <name evidence="1" type="ORF">PACLA_8A048764</name>
</gene>
<dbReference type="EMBL" id="CACRXK020004002">
    <property type="protein sequence ID" value="CAB4001100.1"/>
    <property type="molecule type" value="Genomic_DNA"/>
</dbReference>
<organism evidence="1 2">
    <name type="scientific">Paramuricea clavata</name>
    <name type="common">Red gorgonian</name>
    <name type="synonym">Violescent sea-whip</name>
    <dbReference type="NCBI Taxonomy" id="317549"/>
    <lineage>
        <taxon>Eukaryota</taxon>
        <taxon>Metazoa</taxon>
        <taxon>Cnidaria</taxon>
        <taxon>Anthozoa</taxon>
        <taxon>Octocorallia</taxon>
        <taxon>Malacalcyonacea</taxon>
        <taxon>Plexauridae</taxon>
        <taxon>Paramuricea</taxon>
    </lineage>
</organism>